<dbReference type="Pfam" id="PF12396">
    <property type="entry name" value="DUF3659"/>
    <property type="match status" value="8"/>
</dbReference>
<gene>
    <name evidence="2" type="ORF">BO70DRAFT_95185</name>
</gene>
<dbReference type="PANTHER" id="PTHR39461">
    <property type="entry name" value="LEA DOMAIN PROTEIN (AFU_ORTHOLOGUE AFUA_8G04920)"/>
    <property type="match status" value="1"/>
</dbReference>
<accession>A0A317VLW7</accession>
<feature type="compositionally biased region" description="Polar residues" evidence="1">
    <location>
        <begin position="85"/>
        <end position="95"/>
    </location>
</feature>
<dbReference type="GeneID" id="37071112"/>
<feature type="region of interest" description="Disordered" evidence="1">
    <location>
        <begin position="1"/>
        <end position="99"/>
    </location>
</feature>
<comment type="caution">
    <text evidence="2">The sequence shown here is derived from an EMBL/GenBank/DDBJ whole genome shotgun (WGS) entry which is preliminary data.</text>
</comment>
<evidence type="ECO:0008006" key="4">
    <source>
        <dbReference type="Google" id="ProtNLM"/>
    </source>
</evidence>
<reference evidence="2 3" key="1">
    <citation type="submission" date="2016-12" db="EMBL/GenBank/DDBJ databases">
        <title>The genomes of Aspergillus section Nigri reveals drivers in fungal speciation.</title>
        <authorList>
            <consortium name="DOE Joint Genome Institute"/>
            <person name="Vesth T.C."/>
            <person name="Nybo J."/>
            <person name="Theobald S."/>
            <person name="Brandl J."/>
            <person name="Frisvad J.C."/>
            <person name="Nielsen K.F."/>
            <person name="Lyhne E.K."/>
            <person name="Kogle M.E."/>
            <person name="Kuo A."/>
            <person name="Riley R."/>
            <person name="Clum A."/>
            <person name="Nolan M."/>
            <person name="Lipzen A."/>
            <person name="Salamov A."/>
            <person name="Henrissat B."/>
            <person name="Wiebenga A."/>
            <person name="De Vries R.P."/>
            <person name="Grigoriev I.V."/>
            <person name="Mortensen U.H."/>
            <person name="Andersen M.R."/>
            <person name="Baker S.E."/>
        </authorList>
    </citation>
    <scope>NUCLEOTIDE SEQUENCE [LARGE SCALE GENOMIC DNA]</scope>
    <source>
        <strain evidence="2 3">CBS 117.55</strain>
    </source>
</reference>
<evidence type="ECO:0000313" key="2">
    <source>
        <dbReference type="EMBL" id="PWY75363.1"/>
    </source>
</evidence>
<keyword evidence="3" id="KW-1185">Reference proteome</keyword>
<protein>
    <recommendedName>
        <fullName evidence="4">LEA domain protein</fullName>
    </recommendedName>
</protein>
<dbReference type="STRING" id="1448321.A0A317VLW7"/>
<dbReference type="Proteomes" id="UP000247233">
    <property type="component" value="Unassembled WGS sequence"/>
</dbReference>
<evidence type="ECO:0000313" key="3">
    <source>
        <dbReference type="Proteomes" id="UP000247233"/>
    </source>
</evidence>
<name>A0A317VLW7_9EURO</name>
<dbReference type="InterPro" id="IPR022124">
    <property type="entry name" value="DUF3659"/>
</dbReference>
<feature type="compositionally biased region" description="Polar residues" evidence="1">
    <location>
        <begin position="56"/>
        <end position="74"/>
    </location>
</feature>
<sequence length="842" mass="90189">MASQVAKSTPLEEGRSAAPEGLARKAPDASSGIAQGKGIQSERRSKAPPKLARRSGQANLRSAKETSSAPQSPVEQRECKLPSPTEASGSTTTSLFDRGWGAASRFKGVSTGVWQIGDHIPTARARELAGHLRGGIQRARASAQRVEKSEVKPEGEEVTDVGTNDFATDISGLQGFPVSKDGNVRGPEGQILGQLVEGDPKDIVGQTVGEKGEVRNKNGELIGQVKLLAEDVTADQQQPLPHLSSLEPLKGLRITGRGDAVDHAGDVVARVAEGDSSKMAGLTANEYGEVFSKEGERLGNLELIVSPEERLKATEDGSEGLVERASAEETYTGGMLDTAIPQSRQISDEAEAVDETNAVENQVTVEDITAPAVDQSETSKPPGDIQEDTQLLPPTSTLVGLTCNRMGSIINAEGNQVGELIEGDSKKLWRGAFELDNQGQFWDHQGRVIGKAQPVPLEDDPTGPFTAFDDPFVGTEGWVQDANGNRVGKVVDGNVHRFLGRAVDDDGDILDKRGNSIGRAERWEEPPDQVNLCMLAGLKTNKRGFILDADGLPIARVAEGDLKQVKGRPIDGEGQIWDDAGAVIGRVELLPEIKRELEWPFLGLGELVVGNTGFVEDASGDVVGRLVEGDAKTLRGRRVDEDGEIVDRYGTVQGRAERYQPSDEESEDLSVLEGKTVNKLGNVVDADGTIFGRVVVGNSRKLAGRSVDAAGLVWGDNGRVLAQAEPLPSQRGNPGIFAGLESIVVRMDGLIADPDGEVVGKLVDGDLSRLIGRAVDEDGEIRDKRGNAIGHAERYSVEEKPSLLPEERQQQVEDQRRELAKTMCAILRQTVDSLELLCRQIT</sequence>
<dbReference type="RefSeq" id="XP_025397329.1">
    <property type="nucleotide sequence ID" value="XM_025548875.1"/>
</dbReference>
<proteinExistence type="predicted"/>
<dbReference type="VEuPathDB" id="FungiDB:BO70DRAFT_95185"/>
<dbReference type="PANTHER" id="PTHR39461:SF1">
    <property type="entry name" value="LEA DOMAIN PROTEIN (AFU_ORTHOLOGUE AFUA_8G04920)"/>
    <property type="match status" value="1"/>
</dbReference>
<evidence type="ECO:0000256" key="1">
    <source>
        <dbReference type="SAM" id="MobiDB-lite"/>
    </source>
</evidence>
<dbReference type="OrthoDB" id="3937590at2759"/>
<dbReference type="AlphaFoldDB" id="A0A317VLW7"/>
<dbReference type="EMBL" id="MSFL01000021">
    <property type="protein sequence ID" value="PWY75363.1"/>
    <property type="molecule type" value="Genomic_DNA"/>
</dbReference>
<organism evidence="2 3">
    <name type="scientific">Aspergillus heteromorphus CBS 117.55</name>
    <dbReference type="NCBI Taxonomy" id="1448321"/>
    <lineage>
        <taxon>Eukaryota</taxon>
        <taxon>Fungi</taxon>
        <taxon>Dikarya</taxon>
        <taxon>Ascomycota</taxon>
        <taxon>Pezizomycotina</taxon>
        <taxon>Eurotiomycetes</taxon>
        <taxon>Eurotiomycetidae</taxon>
        <taxon>Eurotiales</taxon>
        <taxon>Aspergillaceae</taxon>
        <taxon>Aspergillus</taxon>
        <taxon>Aspergillus subgen. Circumdati</taxon>
    </lineage>
</organism>